<evidence type="ECO:0000259" key="3">
    <source>
        <dbReference type="Pfam" id="PF13614"/>
    </source>
</evidence>
<dbReference type="InterPro" id="IPR025669">
    <property type="entry name" value="AAA_dom"/>
</dbReference>
<dbReference type="PANTHER" id="PTHR43384">
    <property type="entry name" value="SEPTUM SITE-DETERMINING PROTEIN MIND HOMOLOG, CHLOROPLASTIC-RELATED"/>
    <property type="match status" value="1"/>
</dbReference>
<evidence type="ECO:0000313" key="4">
    <source>
        <dbReference type="EMBL" id="AQS46978.1"/>
    </source>
</evidence>
<dbReference type="Gene3D" id="3.40.50.300">
    <property type="entry name" value="P-loop containing nucleotide triphosphate hydrolases"/>
    <property type="match status" value="1"/>
</dbReference>
<dbReference type="PANTHER" id="PTHR43384:SF6">
    <property type="entry name" value="SEPTUM SITE-DETERMINING PROTEIN MIND HOMOLOG, CHLOROPLASTIC"/>
    <property type="match status" value="1"/>
</dbReference>
<dbReference type="InterPro" id="IPR050625">
    <property type="entry name" value="ParA/MinD_ATPase"/>
</dbReference>
<dbReference type="InterPro" id="IPR027417">
    <property type="entry name" value="P-loop_NTPase"/>
</dbReference>
<feature type="domain" description="AAA" evidence="3">
    <location>
        <begin position="167"/>
        <end position="326"/>
    </location>
</feature>
<sequence length="422" mass="46066">MTAAAIMTSEPAPIQACTVSRDVSNFDLLIEDMETELGESWGDLTFDEAVIFLGQPDAEQLEFIAIAVNGEDEDELTKISGIITEAKDRNIRVILIADEVSPIALHQLLRLGADDFVPYPLPEGALHDAIERLGQAAPPVEAAPPVHAPTFAATGNHDGVVLPVHGLSGGVGASTFAVNLAWEMATIHDGKKKKKAPSTSPKVCLLDLDLQFGAAATYLDLPRREVIYEMLADTEHMDKETFRQAMLSFNDKLDVLTAPTDMLPLDLLSGDDLERLIDMARAHYDFVVIDMPSTVVSWTETVLNKAHLYFALIELDMRSAQNVLRMQRALKSEGLPTEKLRYVLNRAPKFTDLNGKARVKRLAESLDISLELLMSDGGKQITQANDHGLPLALSAPKVPLRKEFQKLAGSLVELNEAVEAAA</sequence>
<reference evidence="4 5" key="1">
    <citation type="submission" date="2017-01" db="EMBL/GenBank/DDBJ databases">
        <title>The complete genome sequence of a sulfur-oxidizing marine bacterium Thioclava sp. 25B10_4T.</title>
        <authorList>
            <person name="Liu Y."/>
            <person name="Lai Q."/>
            <person name="Shao Z."/>
        </authorList>
    </citation>
    <scope>NUCLEOTIDE SEQUENCE [LARGE SCALE GENOMIC DNA]</scope>
    <source>
        <strain evidence="4 5">25B10_4</strain>
    </source>
</reference>
<dbReference type="EMBL" id="CP019437">
    <property type="protein sequence ID" value="AQS46978.1"/>
    <property type="molecule type" value="Genomic_DNA"/>
</dbReference>
<evidence type="ECO:0000256" key="2">
    <source>
        <dbReference type="ARBA" id="ARBA00022840"/>
    </source>
</evidence>
<keyword evidence="2" id="KW-0067">ATP-binding</keyword>
<accession>A0ABM6IE20</accession>
<dbReference type="Pfam" id="PF13614">
    <property type="entry name" value="AAA_31"/>
    <property type="match status" value="1"/>
</dbReference>
<keyword evidence="1" id="KW-0547">Nucleotide-binding</keyword>
<dbReference type="SUPFAM" id="SSF52540">
    <property type="entry name" value="P-loop containing nucleoside triphosphate hydrolases"/>
    <property type="match status" value="1"/>
</dbReference>
<protein>
    <submittedName>
        <fullName evidence="4">Pilus assembly protein CpaE</fullName>
    </submittedName>
</protein>
<keyword evidence="5" id="KW-1185">Reference proteome</keyword>
<evidence type="ECO:0000313" key="5">
    <source>
        <dbReference type="Proteomes" id="UP000185622"/>
    </source>
</evidence>
<organism evidence="4 5">
    <name type="scientific">Thioclava nitratireducens</name>
    <dbReference type="NCBI Taxonomy" id="1915078"/>
    <lineage>
        <taxon>Bacteria</taxon>
        <taxon>Pseudomonadati</taxon>
        <taxon>Pseudomonadota</taxon>
        <taxon>Alphaproteobacteria</taxon>
        <taxon>Rhodobacterales</taxon>
        <taxon>Paracoccaceae</taxon>
        <taxon>Thioclava</taxon>
    </lineage>
</organism>
<gene>
    <name evidence="4" type="ORF">BMG03_03585</name>
</gene>
<evidence type="ECO:0000256" key="1">
    <source>
        <dbReference type="ARBA" id="ARBA00022741"/>
    </source>
</evidence>
<name>A0ABM6IE20_9RHOB</name>
<dbReference type="Proteomes" id="UP000185622">
    <property type="component" value="Chromosome"/>
</dbReference>
<proteinExistence type="predicted"/>
<dbReference type="RefSeq" id="WP_075775897.1">
    <property type="nucleotide sequence ID" value="NZ_CP019437.1"/>
</dbReference>